<dbReference type="SUPFAM" id="SSF46689">
    <property type="entry name" value="Homeodomain-like"/>
    <property type="match status" value="2"/>
</dbReference>
<dbReference type="Proteomes" id="UP001596391">
    <property type="component" value="Unassembled WGS sequence"/>
</dbReference>
<dbReference type="PANTHER" id="PTHR46796:SF6">
    <property type="entry name" value="ARAC SUBFAMILY"/>
    <property type="match status" value="1"/>
</dbReference>
<dbReference type="PROSITE" id="PS01124">
    <property type="entry name" value="HTH_ARAC_FAMILY_2"/>
    <property type="match status" value="1"/>
</dbReference>
<dbReference type="InterPro" id="IPR003313">
    <property type="entry name" value="AraC-bd"/>
</dbReference>
<reference evidence="6" key="1">
    <citation type="journal article" date="2019" name="Int. J. Syst. Evol. Microbiol.">
        <title>The Global Catalogue of Microorganisms (GCM) 10K type strain sequencing project: providing services to taxonomists for standard genome sequencing and annotation.</title>
        <authorList>
            <consortium name="The Broad Institute Genomics Platform"/>
            <consortium name="The Broad Institute Genome Sequencing Center for Infectious Disease"/>
            <person name="Wu L."/>
            <person name="Ma J."/>
        </authorList>
    </citation>
    <scope>NUCLEOTIDE SEQUENCE [LARGE SCALE GENOMIC DNA]</scope>
    <source>
        <strain evidence="6">CGMCC 1.16026</strain>
    </source>
</reference>
<feature type="domain" description="HTH araC/xylS-type" evidence="4">
    <location>
        <begin position="199"/>
        <end position="297"/>
    </location>
</feature>
<comment type="caution">
    <text evidence="5">The sequence shown here is derived from an EMBL/GenBank/DDBJ whole genome shotgun (WGS) entry which is preliminary data.</text>
</comment>
<dbReference type="InterPro" id="IPR009057">
    <property type="entry name" value="Homeodomain-like_sf"/>
</dbReference>
<evidence type="ECO:0000256" key="1">
    <source>
        <dbReference type="ARBA" id="ARBA00023015"/>
    </source>
</evidence>
<name>A0ABW1ZBY0_9BACT</name>
<dbReference type="Pfam" id="PF12833">
    <property type="entry name" value="HTH_18"/>
    <property type="match status" value="1"/>
</dbReference>
<evidence type="ECO:0000259" key="4">
    <source>
        <dbReference type="PROSITE" id="PS01124"/>
    </source>
</evidence>
<keyword evidence="1" id="KW-0805">Transcription regulation</keyword>
<evidence type="ECO:0000313" key="5">
    <source>
        <dbReference type="EMBL" id="MFC6646196.1"/>
    </source>
</evidence>
<dbReference type="InterPro" id="IPR050204">
    <property type="entry name" value="AraC_XylS_family_regulators"/>
</dbReference>
<dbReference type="InterPro" id="IPR018060">
    <property type="entry name" value="HTH_AraC"/>
</dbReference>
<dbReference type="SMART" id="SM00342">
    <property type="entry name" value="HTH_ARAC"/>
    <property type="match status" value="1"/>
</dbReference>
<sequence>MSSRAQDRIQVWQRDRLVPLLPDTHALKAAAASLWRGMLLERHDVGAIEIPEHQHNELCLHLQLSGAPEMEWWNDGRNRVERTAPGSMILLAPGTRDRLRWTEASSRLVVSVKPELLARVSEELGVRQVDFANRWALRDAGLARVVQEMHREATDGFPLGALYVDQLEAGLTQAMVRSYGSFDGGLKAFQGRLSQQKLRRALEFMTDNLHRDLRLAEVAAELQMSESHFAHEFRASTGQTPYQYVLEQRLERAKRLLKMGGMSVKEIAAEVGFSSDTNFVRAFRKRMGITPAHFSAAGFTILG</sequence>
<keyword evidence="3" id="KW-0804">Transcription</keyword>
<keyword evidence="6" id="KW-1185">Reference proteome</keyword>
<keyword evidence="2" id="KW-0238">DNA-binding</keyword>
<evidence type="ECO:0000256" key="2">
    <source>
        <dbReference type="ARBA" id="ARBA00023125"/>
    </source>
</evidence>
<dbReference type="InterPro" id="IPR018062">
    <property type="entry name" value="HTH_AraC-typ_CS"/>
</dbReference>
<protein>
    <submittedName>
        <fullName evidence="5">Helix-turn-helix domain-containing protein</fullName>
    </submittedName>
</protein>
<dbReference type="InterPro" id="IPR020449">
    <property type="entry name" value="Tscrpt_reg_AraC-type_HTH"/>
</dbReference>
<dbReference type="PANTHER" id="PTHR46796">
    <property type="entry name" value="HTH-TYPE TRANSCRIPTIONAL ACTIVATOR RHAS-RELATED"/>
    <property type="match status" value="1"/>
</dbReference>
<dbReference type="Gene3D" id="1.10.10.60">
    <property type="entry name" value="Homeodomain-like"/>
    <property type="match status" value="2"/>
</dbReference>
<dbReference type="RefSeq" id="WP_263369891.1">
    <property type="nucleotide sequence ID" value="NZ_JAGSYD010000001.1"/>
</dbReference>
<dbReference type="EMBL" id="JBHSWI010000001">
    <property type="protein sequence ID" value="MFC6646196.1"/>
    <property type="molecule type" value="Genomic_DNA"/>
</dbReference>
<accession>A0ABW1ZBY0</accession>
<evidence type="ECO:0000313" key="6">
    <source>
        <dbReference type="Proteomes" id="UP001596391"/>
    </source>
</evidence>
<dbReference type="PRINTS" id="PR00032">
    <property type="entry name" value="HTHARAC"/>
</dbReference>
<gene>
    <name evidence="5" type="ORF">ACFQBQ_11505</name>
</gene>
<proteinExistence type="predicted"/>
<evidence type="ECO:0000256" key="3">
    <source>
        <dbReference type="ARBA" id="ARBA00023163"/>
    </source>
</evidence>
<dbReference type="PROSITE" id="PS00041">
    <property type="entry name" value="HTH_ARAC_FAMILY_1"/>
    <property type="match status" value="1"/>
</dbReference>
<dbReference type="Pfam" id="PF02311">
    <property type="entry name" value="AraC_binding"/>
    <property type="match status" value="1"/>
</dbReference>
<organism evidence="5 6">
    <name type="scientific">Granulicella cerasi</name>
    <dbReference type="NCBI Taxonomy" id="741063"/>
    <lineage>
        <taxon>Bacteria</taxon>
        <taxon>Pseudomonadati</taxon>
        <taxon>Acidobacteriota</taxon>
        <taxon>Terriglobia</taxon>
        <taxon>Terriglobales</taxon>
        <taxon>Acidobacteriaceae</taxon>
        <taxon>Granulicella</taxon>
    </lineage>
</organism>